<dbReference type="AlphaFoldDB" id="A0A2P4NJZ3"/>
<comment type="caution">
    <text evidence="2">The sequence shown here is derived from an EMBL/GenBank/DDBJ whole genome shotgun (WGS) entry which is preliminary data.</text>
</comment>
<keyword evidence="1" id="KW-0812">Transmembrane</keyword>
<proteinExistence type="predicted"/>
<organism evidence="2 3">
    <name type="scientific">Rhizophagus irregularis (strain DAOM 181602 / DAOM 197198 / MUCL 43194)</name>
    <name type="common">Arbuscular mycorrhizal fungus</name>
    <name type="synonym">Glomus intraradices</name>
    <dbReference type="NCBI Taxonomy" id="747089"/>
    <lineage>
        <taxon>Eukaryota</taxon>
        <taxon>Fungi</taxon>
        <taxon>Fungi incertae sedis</taxon>
        <taxon>Mucoromycota</taxon>
        <taxon>Glomeromycotina</taxon>
        <taxon>Glomeromycetes</taxon>
        <taxon>Glomerales</taxon>
        <taxon>Glomeraceae</taxon>
        <taxon>Rhizophagus</taxon>
    </lineage>
</organism>
<gene>
    <name evidence="2" type="ORF">GLOIN_2v1740775</name>
</gene>
<evidence type="ECO:0000313" key="3">
    <source>
        <dbReference type="Proteomes" id="UP000018888"/>
    </source>
</evidence>
<reference evidence="2 3" key="1">
    <citation type="journal article" date="2013" name="Proc. Natl. Acad. Sci. U.S.A.">
        <title>Genome of an arbuscular mycorrhizal fungus provides insight into the oldest plant symbiosis.</title>
        <authorList>
            <person name="Tisserant E."/>
            <person name="Malbreil M."/>
            <person name="Kuo A."/>
            <person name="Kohler A."/>
            <person name="Symeonidi A."/>
            <person name="Balestrini R."/>
            <person name="Charron P."/>
            <person name="Duensing N."/>
            <person name="Frei Dit Frey N."/>
            <person name="Gianinazzi-Pearson V."/>
            <person name="Gilbert L.B."/>
            <person name="Handa Y."/>
            <person name="Herr J.R."/>
            <person name="Hijri M."/>
            <person name="Koul R."/>
            <person name="Kawaguchi M."/>
            <person name="Krajinski F."/>
            <person name="Lammers P.J."/>
            <person name="Masclaux F.G."/>
            <person name="Murat C."/>
            <person name="Morin E."/>
            <person name="Ndikumana S."/>
            <person name="Pagni M."/>
            <person name="Petitpierre D."/>
            <person name="Requena N."/>
            <person name="Rosikiewicz P."/>
            <person name="Riley R."/>
            <person name="Saito K."/>
            <person name="San Clemente H."/>
            <person name="Shapiro H."/>
            <person name="van Tuinen D."/>
            <person name="Becard G."/>
            <person name="Bonfante P."/>
            <person name="Paszkowski U."/>
            <person name="Shachar-Hill Y.Y."/>
            <person name="Tuskan G.A."/>
            <person name="Young P.W."/>
            <person name="Sanders I.R."/>
            <person name="Henrissat B."/>
            <person name="Rensing S.A."/>
            <person name="Grigoriev I.V."/>
            <person name="Corradi N."/>
            <person name="Roux C."/>
            <person name="Martin F."/>
        </authorList>
    </citation>
    <scope>NUCLEOTIDE SEQUENCE [LARGE SCALE GENOMIC DNA]</scope>
    <source>
        <strain evidence="2 3">DAOM 197198</strain>
    </source>
</reference>
<name>A0A2P4NJZ3_RHIID</name>
<keyword evidence="3" id="KW-1185">Reference proteome</keyword>
<keyword evidence="1" id="KW-1133">Transmembrane helix</keyword>
<protein>
    <submittedName>
        <fullName evidence="2">Uncharacterized protein</fullName>
    </submittedName>
</protein>
<dbReference type="Proteomes" id="UP000018888">
    <property type="component" value="Unassembled WGS sequence"/>
</dbReference>
<reference evidence="2 3" key="2">
    <citation type="journal article" date="2018" name="New Phytol.">
        <title>High intraspecific genome diversity in the model arbuscular mycorrhizal symbiont Rhizophagus irregularis.</title>
        <authorList>
            <person name="Chen E.C.H."/>
            <person name="Morin E."/>
            <person name="Beaudet D."/>
            <person name="Noel J."/>
            <person name="Yildirir G."/>
            <person name="Ndikumana S."/>
            <person name="Charron P."/>
            <person name="St-Onge C."/>
            <person name="Giorgi J."/>
            <person name="Kruger M."/>
            <person name="Marton T."/>
            <person name="Ropars J."/>
            <person name="Grigoriev I.V."/>
            <person name="Hainaut M."/>
            <person name="Henrissat B."/>
            <person name="Roux C."/>
            <person name="Martin F."/>
            <person name="Corradi N."/>
        </authorList>
    </citation>
    <scope>NUCLEOTIDE SEQUENCE [LARGE SCALE GENOMIC DNA]</scope>
    <source>
        <strain evidence="2 3">DAOM 197198</strain>
    </source>
</reference>
<keyword evidence="1" id="KW-0472">Membrane</keyword>
<feature type="transmembrane region" description="Helical" evidence="1">
    <location>
        <begin position="39"/>
        <end position="59"/>
    </location>
</feature>
<feature type="non-terminal residue" evidence="2">
    <location>
        <position position="67"/>
    </location>
</feature>
<evidence type="ECO:0000256" key="1">
    <source>
        <dbReference type="SAM" id="Phobius"/>
    </source>
</evidence>
<dbReference type="EMBL" id="AUPC02001054">
    <property type="protein sequence ID" value="POG53456.1"/>
    <property type="molecule type" value="Genomic_DNA"/>
</dbReference>
<accession>A0A2P4NJZ3</accession>
<sequence>MSVFIIPAKFMSVFIILAKFANGHLCPFYNSGQILLGEIILILAKLMCNLEKIFAFFIVTRWYKMYI</sequence>
<evidence type="ECO:0000313" key="2">
    <source>
        <dbReference type="EMBL" id="POG53456.1"/>
    </source>
</evidence>